<proteinExistence type="predicted"/>
<feature type="non-terminal residue" evidence="1">
    <location>
        <position position="1"/>
    </location>
</feature>
<protein>
    <submittedName>
        <fullName evidence="1">Uncharacterized protein</fullName>
    </submittedName>
</protein>
<evidence type="ECO:0000313" key="2">
    <source>
        <dbReference type="Proteomes" id="UP000037035"/>
    </source>
</evidence>
<dbReference type="EMBL" id="LAVV01009256">
    <property type="protein sequence ID" value="KNZ50916.1"/>
    <property type="molecule type" value="Genomic_DNA"/>
</dbReference>
<keyword evidence="2" id="KW-1185">Reference proteome</keyword>
<name>A0A0L6UQW1_9BASI</name>
<reference evidence="1" key="1">
    <citation type="submission" date="2015-08" db="EMBL/GenBank/DDBJ databases">
        <title>Next Generation Sequencing and Analysis of the Genome of Puccinia sorghi L Schw, the Causal Agent of Maize Common Rust.</title>
        <authorList>
            <person name="Rochi L."/>
            <person name="Burguener G."/>
            <person name="Darino M."/>
            <person name="Turjanski A."/>
            <person name="Kreff E."/>
            <person name="Dieguez M.J."/>
            <person name="Sacco F."/>
        </authorList>
    </citation>
    <scope>NUCLEOTIDE SEQUENCE [LARGE SCALE GENOMIC DNA]</scope>
    <source>
        <strain evidence="1">RO10H11247</strain>
    </source>
</reference>
<gene>
    <name evidence="1" type="ORF">VP01_4179g2</name>
</gene>
<dbReference type="Proteomes" id="UP000037035">
    <property type="component" value="Unassembled WGS sequence"/>
</dbReference>
<organism evidence="1 2">
    <name type="scientific">Puccinia sorghi</name>
    <dbReference type="NCBI Taxonomy" id="27349"/>
    <lineage>
        <taxon>Eukaryota</taxon>
        <taxon>Fungi</taxon>
        <taxon>Dikarya</taxon>
        <taxon>Basidiomycota</taxon>
        <taxon>Pucciniomycotina</taxon>
        <taxon>Pucciniomycetes</taxon>
        <taxon>Pucciniales</taxon>
        <taxon>Pucciniaceae</taxon>
        <taxon>Puccinia</taxon>
    </lineage>
</organism>
<accession>A0A0L6UQW1</accession>
<dbReference type="VEuPathDB" id="FungiDB:VP01_4179g2"/>
<evidence type="ECO:0000313" key="1">
    <source>
        <dbReference type="EMBL" id="KNZ50916.1"/>
    </source>
</evidence>
<dbReference type="OrthoDB" id="2503913at2759"/>
<sequence length="327" mass="37979">YMMGCHGKDYLLPGEPTAQELRKREKHTEIRFIGPQLPHVDFPPAPPDYLESGLLLHPKFTLEDKMRCDLEFWSKGFTRITFEWKKPNWTKSDWNSCTANILCDNWGIWVLNKRKLASVSTSEAKEQLRSWIVNKNIECTYIQKQMEHGQDIQVELLPSNQDGIKYCQKMADSRFRTASWIFPDYPHLTRLFQDPDTDSDYKESDDITIPPMRIIPSWRSVVLDSLTRKLDLATLQLAENDSKLAIEKWLLRGGKRNMTHEEERYSPVPSGLTIDAYHPSFLDQTSILQHHSMKIEKKHPDFDLANALQHLKKITGMTSTSGPALYM</sequence>
<comment type="caution">
    <text evidence="1">The sequence shown here is derived from an EMBL/GenBank/DDBJ whole genome shotgun (WGS) entry which is preliminary data.</text>
</comment>
<dbReference type="AlphaFoldDB" id="A0A0L6UQW1"/>